<evidence type="ECO:0000313" key="2">
    <source>
        <dbReference type="EMBL" id="GAA0307567.1"/>
    </source>
</evidence>
<evidence type="ECO:0000256" key="1">
    <source>
        <dbReference type="SAM" id="Phobius"/>
    </source>
</evidence>
<evidence type="ECO:0000313" key="3">
    <source>
        <dbReference type="Proteomes" id="UP001501787"/>
    </source>
</evidence>
<protein>
    <submittedName>
        <fullName evidence="2">Uncharacterized protein</fullName>
    </submittedName>
</protein>
<dbReference type="EMBL" id="BAAAFR010000001">
    <property type="protein sequence ID" value="GAA0307567.1"/>
    <property type="molecule type" value="Genomic_DNA"/>
</dbReference>
<name>A0ABN0VJL3_9GAMM</name>
<keyword evidence="1" id="KW-0812">Transmembrane</keyword>
<gene>
    <name evidence="2" type="ORF">GCM10009129_00790</name>
</gene>
<feature type="transmembrane region" description="Helical" evidence="1">
    <location>
        <begin position="12"/>
        <end position="35"/>
    </location>
</feature>
<sequence length="66" mass="6688">MVLASGSAANARLATLMVAAASAVLVSMFIIRLLVCDGITLLAMTQAVCVSGYCDGEALLRVGGEQ</sequence>
<comment type="caution">
    <text evidence="2">The sequence shown here is derived from an EMBL/GenBank/DDBJ whole genome shotgun (WGS) entry which is preliminary data.</text>
</comment>
<reference evidence="2 3" key="1">
    <citation type="journal article" date="2019" name="Int. J. Syst. Evol. Microbiol.">
        <title>The Global Catalogue of Microorganisms (GCM) 10K type strain sequencing project: providing services to taxonomists for standard genome sequencing and annotation.</title>
        <authorList>
            <consortium name="The Broad Institute Genomics Platform"/>
            <consortium name="The Broad Institute Genome Sequencing Center for Infectious Disease"/>
            <person name="Wu L."/>
            <person name="Ma J."/>
        </authorList>
    </citation>
    <scope>NUCLEOTIDE SEQUENCE [LARGE SCALE GENOMIC DNA]</scope>
    <source>
        <strain evidence="2 3">JCM 16343</strain>
    </source>
</reference>
<keyword evidence="1" id="KW-1133">Transmembrane helix</keyword>
<keyword evidence="1" id="KW-0472">Membrane</keyword>
<proteinExistence type="predicted"/>
<accession>A0ABN0VJL3</accession>
<keyword evidence="3" id="KW-1185">Reference proteome</keyword>
<dbReference type="Proteomes" id="UP001501787">
    <property type="component" value="Unassembled WGS sequence"/>
</dbReference>
<organism evidence="2 3">
    <name type="scientific">Psychrobacter aestuarii</name>
    <dbReference type="NCBI Taxonomy" id="556327"/>
    <lineage>
        <taxon>Bacteria</taxon>
        <taxon>Pseudomonadati</taxon>
        <taxon>Pseudomonadota</taxon>
        <taxon>Gammaproteobacteria</taxon>
        <taxon>Moraxellales</taxon>
        <taxon>Moraxellaceae</taxon>
        <taxon>Psychrobacter</taxon>
    </lineage>
</organism>